<protein>
    <submittedName>
        <fullName evidence="1">Uncharacterized protein</fullName>
    </submittedName>
</protein>
<comment type="caution">
    <text evidence="1">The sequence shown here is derived from an EMBL/GenBank/DDBJ whole genome shotgun (WGS) entry which is preliminary data.</text>
</comment>
<gene>
    <name evidence="1" type="ORF">Tci_024940</name>
</gene>
<evidence type="ECO:0000313" key="1">
    <source>
        <dbReference type="EMBL" id="GEU52962.1"/>
    </source>
</evidence>
<sequence length="98" mass="11431">MRDESQAAKTHYNTKVYKAGSQEKIFTSEAWNRVFNINELIYIELCHEFYSTYEFDEICADDELKTKKLIKFRLGGHAHSLTFDAVIVKTSIRSFTTP</sequence>
<accession>A0A6L2KWQ6</accession>
<reference evidence="1" key="1">
    <citation type="journal article" date="2019" name="Sci. Rep.">
        <title>Draft genome of Tanacetum cinerariifolium, the natural source of mosquito coil.</title>
        <authorList>
            <person name="Yamashiro T."/>
            <person name="Shiraishi A."/>
            <person name="Satake H."/>
            <person name="Nakayama K."/>
        </authorList>
    </citation>
    <scope>NUCLEOTIDE SEQUENCE</scope>
</reference>
<organism evidence="1">
    <name type="scientific">Tanacetum cinerariifolium</name>
    <name type="common">Dalmatian daisy</name>
    <name type="synonym">Chrysanthemum cinerariifolium</name>
    <dbReference type="NCBI Taxonomy" id="118510"/>
    <lineage>
        <taxon>Eukaryota</taxon>
        <taxon>Viridiplantae</taxon>
        <taxon>Streptophyta</taxon>
        <taxon>Embryophyta</taxon>
        <taxon>Tracheophyta</taxon>
        <taxon>Spermatophyta</taxon>
        <taxon>Magnoliopsida</taxon>
        <taxon>eudicotyledons</taxon>
        <taxon>Gunneridae</taxon>
        <taxon>Pentapetalae</taxon>
        <taxon>asterids</taxon>
        <taxon>campanulids</taxon>
        <taxon>Asterales</taxon>
        <taxon>Asteraceae</taxon>
        <taxon>Asteroideae</taxon>
        <taxon>Anthemideae</taxon>
        <taxon>Anthemidinae</taxon>
        <taxon>Tanacetum</taxon>
    </lineage>
</organism>
<dbReference type="AlphaFoldDB" id="A0A6L2KWQ6"/>
<dbReference type="EMBL" id="BKCJ010003098">
    <property type="protein sequence ID" value="GEU52962.1"/>
    <property type="molecule type" value="Genomic_DNA"/>
</dbReference>
<name>A0A6L2KWQ6_TANCI</name>
<proteinExistence type="predicted"/>